<keyword evidence="2" id="KW-1185">Reference proteome</keyword>
<dbReference type="AlphaFoldDB" id="A0A7W3MYZ5"/>
<name>A0A7W3MYZ5_9ACTN</name>
<sequence length="383" mass="41977">MRQYAGASQTQIAIACGMTQGKVSETMKPRGRQVLTLEVFERIADGLDMPDPARMELGLAPRKVSNNPAEPVAKLGNLPTVTTPPVITGLREVLKAHIQADALMGPLFILPAVRNQTSLIERACQTTRGADRIEALSFGSEFIEFCGWLHQDAGDFKGAMYWTDRALEYAMELDDQRVISYILMRKSNIATDDGDPARALALANTALKNADALTPRLRAVILRQRANAHAMLRQRREFEADAEEALVQAAAGIAQEEHDRASYCSPAYVEMEIGAAWTHLGHPVAALPAFEESRARMNGSTQLRDQALCLARLANAYAAADKPSEALTVAQQALTLTRSLGSARVITQLERLRRRITRWSHDPAVSDLSRELDLLTSASQPPV</sequence>
<dbReference type="Proteomes" id="UP000539313">
    <property type="component" value="Unassembled WGS sequence"/>
</dbReference>
<gene>
    <name evidence="1" type="ORF">HNR21_003356</name>
</gene>
<protein>
    <submittedName>
        <fullName evidence="1">Tetratricopeptide (TPR) repeat protein</fullName>
    </submittedName>
</protein>
<dbReference type="InterPro" id="IPR001387">
    <property type="entry name" value="Cro/C1-type_HTH"/>
</dbReference>
<proteinExistence type="predicted"/>
<dbReference type="Gene3D" id="1.25.40.10">
    <property type="entry name" value="Tetratricopeptide repeat domain"/>
    <property type="match status" value="1"/>
</dbReference>
<dbReference type="Pfam" id="PF13560">
    <property type="entry name" value="HTH_31"/>
    <property type="match status" value="1"/>
</dbReference>
<dbReference type="CDD" id="cd00093">
    <property type="entry name" value="HTH_XRE"/>
    <property type="match status" value="1"/>
</dbReference>
<dbReference type="SUPFAM" id="SSF48452">
    <property type="entry name" value="TPR-like"/>
    <property type="match status" value="1"/>
</dbReference>
<dbReference type="RefSeq" id="WP_182705924.1">
    <property type="nucleotide sequence ID" value="NZ_JACJII010000001.1"/>
</dbReference>
<reference evidence="1 2" key="1">
    <citation type="submission" date="2020-08" db="EMBL/GenBank/DDBJ databases">
        <title>Sequencing the genomes of 1000 actinobacteria strains.</title>
        <authorList>
            <person name="Klenk H.-P."/>
        </authorList>
    </citation>
    <scope>NUCLEOTIDE SEQUENCE [LARGE SCALE GENOMIC DNA]</scope>
    <source>
        <strain evidence="1 2">DSM 45823</strain>
    </source>
</reference>
<evidence type="ECO:0000313" key="2">
    <source>
        <dbReference type="Proteomes" id="UP000539313"/>
    </source>
</evidence>
<dbReference type="PROSITE" id="PS51257">
    <property type="entry name" value="PROKAR_LIPOPROTEIN"/>
    <property type="match status" value="1"/>
</dbReference>
<evidence type="ECO:0000313" key="1">
    <source>
        <dbReference type="EMBL" id="MBA9004474.1"/>
    </source>
</evidence>
<dbReference type="EMBL" id="JACJII010000001">
    <property type="protein sequence ID" value="MBA9004474.1"/>
    <property type="molecule type" value="Genomic_DNA"/>
</dbReference>
<organism evidence="1 2">
    <name type="scientific">Thermomonospora cellulosilytica</name>
    <dbReference type="NCBI Taxonomy" id="1411118"/>
    <lineage>
        <taxon>Bacteria</taxon>
        <taxon>Bacillati</taxon>
        <taxon>Actinomycetota</taxon>
        <taxon>Actinomycetes</taxon>
        <taxon>Streptosporangiales</taxon>
        <taxon>Thermomonosporaceae</taxon>
        <taxon>Thermomonospora</taxon>
    </lineage>
</organism>
<dbReference type="InterPro" id="IPR011990">
    <property type="entry name" value="TPR-like_helical_dom_sf"/>
</dbReference>
<comment type="caution">
    <text evidence="1">The sequence shown here is derived from an EMBL/GenBank/DDBJ whole genome shotgun (WGS) entry which is preliminary data.</text>
</comment>
<accession>A0A7W3MYZ5</accession>